<dbReference type="PANTHER" id="PTHR32182:SF22">
    <property type="entry name" value="ATP-DEPENDENT ENDONUCLEASE, OLD FAMILY-RELATED"/>
    <property type="match status" value="1"/>
</dbReference>
<proteinExistence type="predicted"/>
<accession>A0A2K8MM62</accession>
<sequence length="985" mass="109781">MIDDMVGALNDAAPAVYAIQDYWHFDGWFALKRRLAEAGAPKLEKTVFPGIELRIAAPMAARLNAHVIFSDKIPDQLLRDFLSALKLELTGQPLSPHALMTYARGVQADKLKVHGFDKTRVMAEDQVALEAGYHTAEITVESYKAAVRAVPEGFASGFMPFDTNDGLASVEHLEHYAYAIGLFDSSPIFETRNEGLWNAFVGRKTAENAKFFDAFQESIGKVSRLPVSGSDAHQFRGVAGNNDARGYGDYPSQRVTWIKADPTWRGLQQAIKEPQKRCHIGLIPPKLQRISANKTFYIDAISLAKVDGSTLAEAWFDGCTIPLNADLIAIIGNKGSGKSALADVLALIGNSQQHSHFSFLKADRFRGKAGEPARQFEGELRWLAGDPTRANLADNPAADRVELVRYVPQGRFEALCNEHVTGRWENFERELRSVIFSHIPSEDRLHALDFDQLIEAQEAMLRVRLDEARKNLFSVNRIIAGIEDQLHPTIRKNIEEQIRLKTVQLAELELSKPTPVPEPADTLTSEQEHAAATLASLVAANEKLDEEEKLVGEKLTAFSAQRKAVRNVRERLALLRSQITGAVAEIADDLKILGLQPVDVLVFETEDKRLHEVDGEAEKGGVTLATRVQEIKTLRLANADQISLATVALDGPQRAYQDYRNALKVWQASVDAIQGTADVPDSKHGLETRLAQLDELPNTLAERRAHRDELAGDIFDILAMQRDQRSTLFEPLQKIIGENALIRDEYRLQFKANLAAYHDAVSEKLFSLIKNSIGELRGEDESRAAIKARIETRDLDSKPGALDFASELHRLLHESARQRSAGQSDLLVLMRKDRTPSEVYDLIFGFEYLEPKYTLLFQDTHIEQLSPGQRGALLLIFYLLVDKKRNPIILDQPEENLDNETIVSLLVPVLNAAKENRQIIMVTHNPNLAVVCDAEQIIFAEFDRKAKCSIKYLSGAIEDAALNTAVVNVLEGTKPAFDNRGQKYQ</sequence>
<dbReference type="SUPFAM" id="SSF52540">
    <property type="entry name" value="P-loop containing nucleoside triphosphate hydrolases"/>
    <property type="match status" value="1"/>
</dbReference>
<dbReference type="GO" id="GO:0006302">
    <property type="term" value="P:double-strand break repair"/>
    <property type="evidence" value="ECO:0007669"/>
    <property type="project" value="TreeGrafter"/>
</dbReference>
<dbReference type="InterPro" id="IPR054787">
    <property type="entry name" value="TrlF_ATPase"/>
</dbReference>
<dbReference type="Pfam" id="PF13304">
    <property type="entry name" value="AAA_21"/>
    <property type="match status" value="1"/>
</dbReference>
<dbReference type="GO" id="GO:0005524">
    <property type="term" value="F:ATP binding"/>
    <property type="evidence" value="ECO:0007669"/>
    <property type="project" value="InterPro"/>
</dbReference>
<dbReference type="GO" id="GO:0000731">
    <property type="term" value="P:DNA synthesis involved in DNA repair"/>
    <property type="evidence" value="ECO:0007669"/>
    <property type="project" value="TreeGrafter"/>
</dbReference>
<dbReference type="Proteomes" id="UP000229081">
    <property type="component" value="Plasmid unnamed"/>
</dbReference>
<organism evidence="2 3">
    <name type="scientific">Sphingomonas psychrotolerans</name>
    <dbReference type="NCBI Taxonomy" id="1327635"/>
    <lineage>
        <taxon>Bacteria</taxon>
        <taxon>Pseudomonadati</taxon>
        <taxon>Pseudomonadota</taxon>
        <taxon>Alphaproteobacteria</taxon>
        <taxon>Sphingomonadales</taxon>
        <taxon>Sphingomonadaceae</taxon>
        <taxon>Sphingomonas</taxon>
    </lineage>
</organism>
<dbReference type="InterPro" id="IPR027417">
    <property type="entry name" value="P-loop_NTPase"/>
</dbReference>
<gene>
    <name evidence="2" type="ORF">CVN68_22660</name>
</gene>
<protein>
    <submittedName>
        <fullName evidence="2">ABC transporter</fullName>
    </submittedName>
</protein>
<dbReference type="Gene3D" id="3.40.50.300">
    <property type="entry name" value="P-loop containing nucleotide triphosphate hydrolases"/>
    <property type="match status" value="2"/>
</dbReference>
<dbReference type="GO" id="GO:0016887">
    <property type="term" value="F:ATP hydrolysis activity"/>
    <property type="evidence" value="ECO:0007669"/>
    <property type="project" value="InterPro"/>
</dbReference>
<reference evidence="2 3" key="1">
    <citation type="submission" date="2017-11" db="EMBL/GenBank/DDBJ databases">
        <title>Complete genome sequence of Sphingomonas sp. Strain Cra20, a psychrotolerant potential plant growth promoting rhizobacteria.</title>
        <authorList>
            <person name="Luo Y."/>
        </authorList>
    </citation>
    <scope>NUCLEOTIDE SEQUENCE [LARGE SCALE GENOMIC DNA]</scope>
    <source>
        <strain evidence="2 3">Cra20</strain>
        <plasmid evidence="2 3">unnamed</plasmid>
    </source>
</reference>
<keyword evidence="2" id="KW-0614">Plasmid</keyword>
<dbReference type="EMBL" id="CP024924">
    <property type="protein sequence ID" value="ATY34962.1"/>
    <property type="molecule type" value="Genomic_DNA"/>
</dbReference>
<dbReference type="PANTHER" id="PTHR32182">
    <property type="entry name" value="DNA REPLICATION AND REPAIR PROTEIN RECF"/>
    <property type="match status" value="1"/>
</dbReference>
<dbReference type="NCBIfam" id="NF045780">
    <property type="entry name" value="TrlF_fam_ATP"/>
    <property type="match status" value="1"/>
</dbReference>
<evidence type="ECO:0000313" key="2">
    <source>
        <dbReference type="EMBL" id="ATY34962.1"/>
    </source>
</evidence>
<evidence type="ECO:0000259" key="1">
    <source>
        <dbReference type="Pfam" id="PF13304"/>
    </source>
</evidence>
<name>A0A2K8MM62_9SPHN</name>
<evidence type="ECO:0000313" key="3">
    <source>
        <dbReference type="Proteomes" id="UP000229081"/>
    </source>
</evidence>
<keyword evidence="3" id="KW-1185">Reference proteome</keyword>
<dbReference type="OrthoDB" id="9791620at2"/>
<dbReference type="InterPro" id="IPR003959">
    <property type="entry name" value="ATPase_AAA_core"/>
</dbReference>
<dbReference type="AlphaFoldDB" id="A0A2K8MM62"/>
<feature type="domain" description="ATPase AAA-type core" evidence="1">
    <location>
        <begin position="775"/>
        <end position="928"/>
    </location>
</feature>
<dbReference type="KEGG" id="sphc:CVN68_22660"/>
<geneLocation type="plasmid" evidence="2 3">
    <name>unnamed</name>
</geneLocation>